<dbReference type="AlphaFoldDB" id="A0AAD5L114"/>
<dbReference type="Proteomes" id="UP000820818">
    <property type="component" value="Linkage Group LG1"/>
</dbReference>
<feature type="compositionally biased region" description="Polar residues" evidence="1">
    <location>
        <begin position="97"/>
        <end position="106"/>
    </location>
</feature>
<name>A0AAD5L114_9CRUS</name>
<feature type="region of interest" description="Disordered" evidence="1">
    <location>
        <begin position="41"/>
        <end position="124"/>
    </location>
</feature>
<sequence>MNWSGGYKNRFRTSSEVRKTAFQQQSRIILVDLVKHEVDNDNEQTNHIPGNEGQEYSPTSPKSDTSNNIPMQQCGTPFKNIPCGTSSDSEEYESDEISNTNYSPYSPDQEVAGNDKPTTSEESTAKLQSSLIVKEHKENSVVELAVETQEYSHFVCGSPGNSFVECSAGSPDLTQDFPNLTQSLGFLTPVTNLRNIVVCSPPDHRKLKDDCYNPYQTIVRKEKTVIQNDSVFNTTVQSNNSEVSIQAGSPTCVVAGDVSTEEKQQYFYSPSQESTEVEFQPAAISQESQTNVPLTLMTDGYCEELDVNGTIVLHKHHELLCNSYSKQPVKCSTPNLNQTFHYPTPKLSSVTPILHHKNVVVPTKDGCQSILGSSFKLQNAPFPTSVNKDSLNINHSAHFRDISVLSTPTQQDNDNTYNQANGSMFVPVDVIPAQRKQIETETLSQPMYDGGRQTSTLFERHPAVSHSKRKDDPDTATTQGQLYQDETPAVYVANSEQAPGKMPEILSVTSPSSLGEEIEKIVQKSHISNNNTRPMVAARKRKKLCAPTWNTESSFGKKLNFRKSHYGHVHYCHCRTVVQKLKIRDAQTQTSP</sequence>
<feature type="compositionally biased region" description="Polar residues" evidence="1">
    <location>
        <begin position="43"/>
        <end position="75"/>
    </location>
</feature>
<evidence type="ECO:0000313" key="3">
    <source>
        <dbReference type="Proteomes" id="UP000820818"/>
    </source>
</evidence>
<protein>
    <submittedName>
        <fullName evidence="2">Uncharacterized protein</fullName>
    </submittedName>
</protein>
<proteinExistence type="predicted"/>
<evidence type="ECO:0000256" key="1">
    <source>
        <dbReference type="SAM" id="MobiDB-lite"/>
    </source>
</evidence>
<keyword evidence="3" id="KW-1185">Reference proteome</keyword>
<organism evidence="2 3">
    <name type="scientific">Daphnia sinensis</name>
    <dbReference type="NCBI Taxonomy" id="1820382"/>
    <lineage>
        <taxon>Eukaryota</taxon>
        <taxon>Metazoa</taxon>
        <taxon>Ecdysozoa</taxon>
        <taxon>Arthropoda</taxon>
        <taxon>Crustacea</taxon>
        <taxon>Branchiopoda</taxon>
        <taxon>Diplostraca</taxon>
        <taxon>Cladocera</taxon>
        <taxon>Anomopoda</taxon>
        <taxon>Daphniidae</taxon>
        <taxon>Daphnia</taxon>
        <taxon>Daphnia similis group</taxon>
    </lineage>
</organism>
<reference evidence="2 3" key="1">
    <citation type="submission" date="2022-05" db="EMBL/GenBank/DDBJ databases">
        <title>A multi-omics perspective on studying reproductive biology in Daphnia sinensis.</title>
        <authorList>
            <person name="Jia J."/>
        </authorList>
    </citation>
    <scope>NUCLEOTIDE SEQUENCE [LARGE SCALE GENOMIC DNA]</scope>
    <source>
        <strain evidence="2 3">WSL</strain>
    </source>
</reference>
<feature type="region of interest" description="Disordered" evidence="1">
    <location>
        <begin position="460"/>
        <end position="482"/>
    </location>
</feature>
<evidence type="ECO:0000313" key="2">
    <source>
        <dbReference type="EMBL" id="KAI9564132.1"/>
    </source>
</evidence>
<comment type="caution">
    <text evidence="2">The sequence shown here is derived from an EMBL/GenBank/DDBJ whole genome shotgun (WGS) entry which is preliminary data.</text>
</comment>
<gene>
    <name evidence="2" type="ORF">GHT06_007870</name>
</gene>
<dbReference type="EMBL" id="WJBH02000001">
    <property type="protein sequence ID" value="KAI9564132.1"/>
    <property type="molecule type" value="Genomic_DNA"/>
</dbReference>
<accession>A0AAD5L114</accession>